<sequence>MSTYVPTIEINKKQLKNLIYFIGKHEDLLAKYGAIKIKLNENWKLNLKKKVDIFSTNSVNKQLVKIPSKKFIYPVEEINSIEKPFQEKFCIQNENDFLNLLNSSKYQQLNISYIMDESFFLQKTSIDHFSVYHSIYESTLKFFQKDIQKQFHPYIRRTHKSPSIFPLNCAQQFFFTLDYHRQGENHHWYIIPSHQRCILQDLLSKQNQSNCLEHQQIFLHPLFFYENNIQYYRINQQENEFVILSSGTFYQSFTEN</sequence>
<evidence type="ECO:0000259" key="1">
    <source>
        <dbReference type="PROSITE" id="PS51183"/>
    </source>
</evidence>
<reference evidence="2" key="1">
    <citation type="submission" date="2021-02" db="EMBL/GenBank/DDBJ databases">
        <authorList>
            <person name="Nowell W R."/>
        </authorList>
    </citation>
    <scope>NUCLEOTIDE SEQUENCE</scope>
</reference>
<evidence type="ECO:0000313" key="3">
    <source>
        <dbReference type="Proteomes" id="UP000663852"/>
    </source>
</evidence>
<accession>A0A815RRZ0</accession>
<dbReference type="Gene3D" id="2.60.120.650">
    <property type="entry name" value="Cupin"/>
    <property type="match status" value="1"/>
</dbReference>
<gene>
    <name evidence="2" type="ORF">EDS130_LOCUS41421</name>
</gene>
<dbReference type="AlphaFoldDB" id="A0A815RRZ0"/>
<dbReference type="Pfam" id="PF02373">
    <property type="entry name" value="JmjC"/>
    <property type="match status" value="1"/>
</dbReference>
<dbReference type="InterPro" id="IPR003349">
    <property type="entry name" value="JmjN"/>
</dbReference>
<evidence type="ECO:0000313" key="2">
    <source>
        <dbReference type="EMBL" id="CAF1480682.1"/>
    </source>
</evidence>
<dbReference type="InterPro" id="IPR003347">
    <property type="entry name" value="JmjC_dom"/>
</dbReference>
<comment type="caution">
    <text evidence="2">The sequence shown here is derived from an EMBL/GenBank/DDBJ whole genome shotgun (WGS) entry which is preliminary data.</text>
</comment>
<dbReference type="Proteomes" id="UP000663852">
    <property type="component" value="Unassembled WGS sequence"/>
</dbReference>
<dbReference type="OrthoDB" id="9547406at2759"/>
<protein>
    <recommendedName>
        <fullName evidence="1">JmjN domain-containing protein</fullName>
    </recommendedName>
</protein>
<feature type="domain" description="JmjN" evidence="1">
    <location>
        <begin position="5"/>
        <end position="46"/>
    </location>
</feature>
<dbReference type="PROSITE" id="PS51183">
    <property type="entry name" value="JMJN"/>
    <property type="match status" value="1"/>
</dbReference>
<organism evidence="2 3">
    <name type="scientific">Adineta ricciae</name>
    <name type="common">Rotifer</name>
    <dbReference type="NCBI Taxonomy" id="249248"/>
    <lineage>
        <taxon>Eukaryota</taxon>
        <taxon>Metazoa</taxon>
        <taxon>Spiralia</taxon>
        <taxon>Gnathifera</taxon>
        <taxon>Rotifera</taxon>
        <taxon>Eurotatoria</taxon>
        <taxon>Bdelloidea</taxon>
        <taxon>Adinetida</taxon>
        <taxon>Adinetidae</taxon>
        <taxon>Adineta</taxon>
    </lineage>
</organism>
<name>A0A815RRZ0_ADIRI</name>
<proteinExistence type="predicted"/>
<dbReference type="EMBL" id="CAJNOJ010000544">
    <property type="protein sequence ID" value="CAF1480682.1"/>
    <property type="molecule type" value="Genomic_DNA"/>
</dbReference>